<dbReference type="AlphaFoldDB" id="A0A9Q5HZH7"/>
<dbReference type="Proteomes" id="UP000757232">
    <property type="component" value="Unassembled WGS sequence"/>
</dbReference>
<name>A0A9Q5HZH7_SANBA</name>
<sequence>MVFRLPTPFDTIMPAAPQANGRRSRPRPWRGTFVLHGINLFQSPDGQQRLFVASAETEGNNRTDLWPKHFDMHIIQSTCLLSDVQNWVTRNEIPLCMFMPDRHAAGGVGSPGSIANEAHFRTLSGVLSENQLLCMAPWPNPGYAETRSGAGILVFPNAASTGLLIGAVFLDTPFPDILSLLPGDNTGASTSAIPSGLPSTVTTGGPPSLTSNLDFSTFASSSPYPPLPDPGAIDSTSGQIQGQGQVQMVDQGQPQIQIHLHDDSPARSMQHQHFAMTSNAAGFSGGQTQTQNYTKSQMDGLLGDGALRAALATAPFDWSIFDETTDGSGSTSPGSTRTW</sequence>
<organism evidence="1 2">
    <name type="scientific">Sanghuangporus baumii</name>
    <name type="common">Phellinus baumii</name>
    <dbReference type="NCBI Taxonomy" id="108892"/>
    <lineage>
        <taxon>Eukaryota</taxon>
        <taxon>Fungi</taxon>
        <taxon>Dikarya</taxon>
        <taxon>Basidiomycota</taxon>
        <taxon>Agaricomycotina</taxon>
        <taxon>Agaricomycetes</taxon>
        <taxon>Hymenochaetales</taxon>
        <taxon>Hymenochaetaceae</taxon>
        <taxon>Sanghuangporus</taxon>
    </lineage>
</organism>
<dbReference type="OrthoDB" id="3244905at2759"/>
<evidence type="ECO:0000313" key="1">
    <source>
        <dbReference type="EMBL" id="OCB88537.1"/>
    </source>
</evidence>
<protein>
    <submittedName>
        <fullName evidence="1">Uncharacterized protein</fullName>
    </submittedName>
</protein>
<accession>A0A9Q5HZH7</accession>
<evidence type="ECO:0000313" key="2">
    <source>
        <dbReference type="Proteomes" id="UP000757232"/>
    </source>
</evidence>
<gene>
    <name evidence="1" type="ORF">A7U60_g4352</name>
</gene>
<comment type="caution">
    <text evidence="1">The sequence shown here is derived from an EMBL/GenBank/DDBJ whole genome shotgun (WGS) entry which is preliminary data.</text>
</comment>
<keyword evidence="2" id="KW-1185">Reference proteome</keyword>
<reference evidence="1" key="1">
    <citation type="submission" date="2016-06" db="EMBL/GenBank/DDBJ databases">
        <title>Draft Genome sequence of the fungus Inonotus baumii.</title>
        <authorList>
            <person name="Zhu H."/>
            <person name="Lin W."/>
        </authorList>
    </citation>
    <scope>NUCLEOTIDE SEQUENCE</scope>
    <source>
        <strain evidence="1">821</strain>
    </source>
</reference>
<proteinExistence type="predicted"/>
<dbReference type="EMBL" id="LNZH02000177">
    <property type="protein sequence ID" value="OCB88537.1"/>
    <property type="molecule type" value="Genomic_DNA"/>
</dbReference>